<evidence type="ECO:0000256" key="2">
    <source>
        <dbReference type="SAM" id="SignalP"/>
    </source>
</evidence>
<reference evidence="3 4" key="1">
    <citation type="submission" date="2024-01" db="EMBL/GenBank/DDBJ databases">
        <authorList>
            <person name="Kunselman E."/>
        </authorList>
    </citation>
    <scope>NUCLEOTIDE SEQUENCE [LARGE SCALE GENOMIC DNA]</scope>
    <source>
        <strain evidence="3">2 abalone samples</strain>
    </source>
</reference>
<gene>
    <name evidence="3" type="ORF">CAXC1_330070</name>
</gene>
<protein>
    <submittedName>
        <fullName evidence="3">Uncharacterized protein</fullName>
    </submittedName>
</protein>
<dbReference type="Proteomes" id="UP001314181">
    <property type="component" value="Unassembled WGS sequence"/>
</dbReference>
<evidence type="ECO:0000256" key="1">
    <source>
        <dbReference type="SAM" id="MobiDB-lite"/>
    </source>
</evidence>
<comment type="caution">
    <text evidence="3">The sequence shown here is derived from an EMBL/GenBank/DDBJ whole genome shotgun (WGS) entry which is preliminary data.</text>
</comment>
<feature type="region of interest" description="Disordered" evidence="1">
    <location>
        <begin position="334"/>
        <end position="368"/>
    </location>
</feature>
<name>A0ABP0ETP1_9RICK</name>
<sequence length="402" mass="45056">MFSLLSSLLFGFCLNFASIVSAACNCDGYSYISSYNKIELSGVSHVTLSNTNSDIESIDNHNGLNVITTKDESVSESNDVNSANKIGFLLKDGSKLQSNSSNNENTVKQDDNTQDIDNPDGIVLNDYKSVFAKDNNVYNNIYKFYAKNSTRSFNAYGNFIAIADGLYLRNSSTFDSSTFLSKARVVKDVAVDLDKRLSSVFSGPLELNSIVFFDSNRWSVVINGIFINSTSAHSISEDLYEFVPVHVFKDRALFIFKLKKEALNTIIKTHLTHKLFDMQGSLYSNKNHSIIVDREKSVIAVMLYNNQSFLPSDMEIVRMHGSYGRFKYINSINNNTNNKESDSKTEKDTPDNNTNLLDKSNAENNKPLEDDIGSISKLLQNAFKNSEILNLYKIIKNTSNIK</sequence>
<dbReference type="EMBL" id="CAWVOK010000026">
    <property type="protein sequence ID" value="CAK8163310.1"/>
    <property type="molecule type" value="Genomic_DNA"/>
</dbReference>
<keyword evidence="2" id="KW-0732">Signal</keyword>
<feature type="chain" id="PRO_5045509489" evidence="2">
    <location>
        <begin position="23"/>
        <end position="402"/>
    </location>
</feature>
<dbReference type="RefSeq" id="WP_338364408.1">
    <property type="nucleotide sequence ID" value="NZ_CAWVOK010000026.1"/>
</dbReference>
<evidence type="ECO:0000313" key="4">
    <source>
        <dbReference type="Proteomes" id="UP001314181"/>
    </source>
</evidence>
<evidence type="ECO:0000313" key="3">
    <source>
        <dbReference type="EMBL" id="CAK8163310.1"/>
    </source>
</evidence>
<feature type="compositionally biased region" description="Basic and acidic residues" evidence="1">
    <location>
        <begin position="339"/>
        <end position="350"/>
    </location>
</feature>
<feature type="compositionally biased region" description="Polar residues" evidence="1">
    <location>
        <begin position="351"/>
        <end position="364"/>
    </location>
</feature>
<feature type="region of interest" description="Disordered" evidence="1">
    <location>
        <begin position="95"/>
        <end position="115"/>
    </location>
</feature>
<accession>A0ABP0ETP1</accession>
<proteinExistence type="predicted"/>
<organism evidence="3 4">
    <name type="scientific">Candidatus Xenohaliotis californiensis</name>
    <dbReference type="NCBI Taxonomy" id="84677"/>
    <lineage>
        <taxon>Bacteria</taxon>
        <taxon>Pseudomonadati</taxon>
        <taxon>Pseudomonadota</taxon>
        <taxon>Alphaproteobacteria</taxon>
        <taxon>Rickettsiales</taxon>
        <taxon>Anaplasmataceae</taxon>
        <taxon>Candidatus Xenohaliotis</taxon>
    </lineage>
</organism>
<feature type="compositionally biased region" description="Polar residues" evidence="1">
    <location>
        <begin position="95"/>
        <end position="106"/>
    </location>
</feature>
<feature type="signal peptide" evidence="2">
    <location>
        <begin position="1"/>
        <end position="22"/>
    </location>
</feature>
<keyword evidence="4" id="KW-1185">Reference proteome</keyword>